<protein>
    <recommendedName>
        <fullName evidence="3">protein disulfide-isomerase</fullName>
        <ecNumber evidence="3">5.3.4.1</ecNumber>
    </recommendedName>
</protein>
<evidence type="ECO:0000256" key="12">
    <source>
        <dbReference type="ARBA" id="ARBA00023284"/>
    </source>
</evidence>
<name>A0AAY4AAS5_9TELE</name>
<evidence type="ECO:0000256" key="14">
    <source>
        <dbReference type="SAM" id="MobiDB-lite"/>
    </source>
</evidence>
<comment type="function">
    <text evidence="13">Probable disulfide isomerase, which participates in the folding of proteins containing disulfide bonds. May act as a dithiol oxidase. Acts as a regulator of endoplasmic reticulum-mitochondria contact sites via its ability to regulate redox signals.</text>
</comment>
<keyword evidence="10" id="KW-0325">Glycoprotein</keyword>
<keyword evidence="7" id="KW-1133">Transmembrane helix</keyword>
<comment type="catalytic activity">
    <reaction evidence="1">
        <text>Catalyzes the rearrangement of -S-S- bonds in proteins.</text>
        <dbReference type="EC" id="5.3.4.1"/>
    </reaction>
</comment>
<evidence type="ECO:0000256" key="5">
    <source>
        <dbReference type="ARBA" id="ARBA00022729"/>
    </source>
</evidence>
<dbReference type="RefSeq" id="XP_028832690.1">
    <property type="nucleotide sequence ID" value="XM_028976857.1"/>
</dbReference>
<dbReference type="EC" id="5.3.4.1" evidence="3"/>
<dbReference type="PANTHER" id="PTHR46426">
    <property type="entry name" value="PROTEIN DISULFIDE-ISOMERASE TMX3"/>
    <property type="match status" value="1"/>
</dbReference>
<feature type="signal peptide" evidence="15">
    <location>
        <begin position="1"/>
        <end position="43"/>
    </location>
</feature>
<dbReference type="PRINTS" id="PR00421">
    <property type="entry name" value="THIOREDOXIN"/>
</dbReference>
<keyword evidence="5 15" id="KW-0732">Signal</keyword>
<evidence type="ECO:0000256" key="1">
    <source>
        <dbReference type="ARBA" id="ARBA00001182"/>
    </source>
</evidence>
<dbReference type="GeneID" id="114788361"/>
<dbReference type="Ensembl" id="ENSDCDT00010004475.1">
    <property type="protein sequence ID" value="ENSDCDP00010004321.1"/>
    <property type="gene ID" value="ENSDCDG00010001909.1"/>
</dbReference>
<organism evidence="17 18">
    <name type="scientific">Denticeps clupeoides</name>
    <name type="common">denticle herring</name>
    <dbReference type="NCBI Taxonomy" id="299321"/>
    <lineage>
        <taxon>Eukaryota</taxon>
        <taxon>Metazoa</taxon>
        <taxon>Chordata</taxon>
        <taxon>Craniata</taxon>
        <taxon>Vertebrata</taxon>
        <taxon>Euteleostomi</taxon>
        <taxon>Actinopterygii</taxon>
        <taxon>Neopterygii</taxon>
        <taxon>Teleostei</taxon>
        <taxon>Clupei</taxon>
        <taxon>Clupeiformes</taxon>
        <taxon>Denticipitoidei</taxon>
        <taxon>Denticipitidae</taxon>
        <taxon>Denticeps</taxon>
    </lineage>
</organism>
<evidence type="ECO:0000256" key="6">
    <source>
        <dbReference type="ARBA" id="ARBA00022824"/>
    </source>
</evidence>
<feature type="region of interest" description="Disordered" evidence="14">
    <location>
        <begin position="425"/>
        <end position="456"/>
    </location>
</feature>
<evidence type="ECO:0000256" key="3">
    <source>
        <dbReference type="ARBA" id="ARBA00012723"/>
    </source>
</evidence>
<keyword evidence="12" id="KW-0676">Redox-active center</keyword>
<evidence type="ECO:0000256" key="4">
    <source>
        <dbReference type="ARBA" id="ARBA00022692"/>
    </source>
</evidence>
<dbReference type="PANTHER" id="PTHR46426:SF1">
    <property type="entry name" value="PROTEIN DISULFIDE-ISOMERASE TMX3"/>
    <property type="match status" value="1"/>
</dbReference>
<dbReference type="GeneTree" id="ENSGT00930000151022"/>
<keyword evidence="8" id="KW-0472">Membrane</keyword>
<evidence type="ECO:0000256" key="7">
    <source>
        <dbReference type="ARBA" id="ARBA00022989"/>
    </source>
</evidence>
<keyword evidence="9" id="KW-1015">Disulfide bond</keyword>
<evidence type="ECO:0000256" key="15">
    <source>
        <dbReference type="SAM" id="SignalP"/>
    </source>
</evidence>
<dbReference type="Pfam" id="PF13848">
    <property type="entry name" value="Thioredoxin_6"/>
    <property type="match status" value="1"/>
</dbReference>
<evidence type="ECO:0000313" key="18">
    <source>
        <dbReference type="Proteomes" id="UP000694580"/>
    </source>
</evidence>
<dbReference type="FunFam" id="3.40.30.10:FF:000121">
    <property type="entry name" value="protein disulfide-isomerase TMX3 isoform X1"/>
    <property type="match status" value="1"/>
</dbReference>
<dbReference type="Pfam" id="PF00085">
    <property type="entry name" value="Thioredoxin"/>
    <property type="match status" value="1"/>
</dbReference>
<evidence type="ECO:0000256" key="8">
    <source>
        <dbReference type="ARBA" id="ARBA00023136"/>
    </source>
</evidence>
<keyword evidence="11" id="KW-0413">Isomerase</keyword>
<dbReference type="InterPro" id="IPR036249">
    <property type="entry name" value="Thioredoxin-like_sf"/>
</dbReference>
<dbReference type="Proteomes" id="UP000694580">
    <property type="component" value="Chromosome 4"/>
</dbReference>
<reference evidence="17" key="3">
    <citation type="submission" date="2025-09" db="UniProtKB">
        <authorList>
            <consortium name="Ensembl"/>
        </authorList>
    </citation>
    <scope>IDENTIFICATION</scope>
</reference>
<dbReference type="PROSITE" id="PS51352">
    <property type="entry name" value="THIOREDOXIN_2"/>
    <property type="match status" value="1"/>
</dbReference>
<keyword evidence="18" id="KW-1185">Reference proteome</keyword>
<reference evidence="17 18" key="1">
    <citation type="submission" date="2020-06" db="EMBL/GenBank/DDBJ databases">
        <authorList>
            <consortium name="Wellcome Sanger Institute Data Sharing"/>
        </authorList>
    </citation>
    <scope>NUCLEOTIDE SEQUENCE [LARGE SCALE GENOMIC DNA]</scope>
</reference>
<reference evidence="17" key="2">
    <citation type="submission" date="2025-08" db="UniProtKB">
        <authorList>
            <consortium name="Ensembl"/>
        </authorList>
    </citation>
    <scope>IDENTIFICATION</scope>
</reference>
<evidence type="ECO:0000256" key="11">
    <source>
        <dbReference type="ARBA" id="ARBA00023235"/>
    </source>
</evidence>
<evidence type="ECO:0000313" key="17">
    <source>
        <dbReference type="Ensembl" id="ENSDCDP00010004321.1"/>
    </source>
</evidence>
<feature type="chain" id="PRO_5044250317" description="protein disulfide-isomerase" evidence="15">
    <location>
        <begin position="44"/>
        <end position="456"/>
    </location>
</feature>
<evidence type="ECO:0000256" key="10">
    <source>
        <dbReference type="ARBA" id="ARBA00023180"/>
    </source>
</evidence>
<dbReference type="InterPro" id="IPR052250">
    <property type="entry name" value="PDI_TMX3"/>
</dbReference>
<evidence type="ECO:0000256" key="2">
    <source>
        <dbReference type="ARBA" id="ARBA00004389"/>
    </source>
</evidence>
<sequence>MNAPAVLRLLSASTFCAGTRMATLRSALVCTAAVLLCFAPVSAQVEELDSDFKDLIKDELWLVEFYAPWCEYCLTFEPIWYEVGAELKSLGSPVNVGKIDGSVHKSVVSEFGIHGYPTIKLFKAGVPFNYNGPRTKDDIVEFVNRVSGPAVRTLPSQQLFQHVMSRNDILFVYIGKASPLKENYMKMASEMIVHISFFAASEDILPKAVVLHEIPSVVVFKDGTFFTYNETQDGELSAWVNRERFLSFIKLDKFTLYSMGDTGKLVAMAVEDDKNPTKEGIQYKAMLEKVATEHKKIYSKDFQFGHMNENGYLNGFIMGELELPHIVVLNLSNDGYYLPNKTLKSTDDLLEFLNGVLNGSNQLLGGNGFIQRLQRFVYDAKTTVTKAPLASCFLISVPLVIIGMVIYACCTAVPGNSEDDHVSLLGQGFTSPNKDDTPGVTLPAQQEKNLEAKKED</sequence>
<dbReference type="InterPro" id="IPR013766">
    <property type="entry name" value="Thioredoxin_domain"/>
</dbReference>
<dbReference type="GO" id="GO:0003756">
    <property type="term" value="F:protein disulfide isomerase activity"/>
    <property type="evidence" value="ECO:0007669"/>
    <property type="project" value="UniProtKB-EC"/>
</dbReference>
<dbReference type="GO" id="GO:0009986">
    <property type="term" value="C:cell surface"/>
    <property type="evidence" value="ECO:0007669"/>
    <property type="project" value="TreeGrafter"/>
</dbReference>
<dbReference type="PROSITE" id="PS00194">
    <property type="entry name" value="THIOREDOXIN_1"/>
    <property type="match status" value="1"/>
</dbReference>
<dbReference type="AlphaFoldDB" id="A0AAY4AAS5"/>
<comment type="subcellular location">
    <subcellularLocation>
        <location evidence="2">Endoplasmic reticulum membrane</location>
        <topology evidence="2">Single-pass membrane protein</topology>
    </subcellularLocation>
</comment>
<keyword evidence="6" id="KW-0256">Endoplasmic reticulum</keyword>
<dbReference type="SUPFAM" id="SSF52833">
    <property type="entry name" value="Thioredoxin-like"/>
    <property type="match status" value="1"/>
</dbReference>
<dbReference type="InterPro" id="IPR017937">
    <property type="entry name" value="Thioredoxin_CS"/>
</dbReference>
<feature type="domain" description="Thioredoxin" evidence="16">
    <location>
        <begin position="27"/>
        <end position="148"/>
    </location>
</feature>
<gene>
    <name evidence="17" type="primary">tmx3a</name>
</gene>
<dbReference type="GO" id="GO:0005789">
    <property type="term" value="C:endoplasmic reticulum membrane"/>
    <property type="evidence" value="ECO:0007669"/>
    <property type="project" value="UniProtKB-SubCell"/>
</dbReference>
<proteinExistence type="predicted"/>
<evidence type="ECO:0000259" key="16">
    <source>
        <dbReference type="PROSITE" id="PS51352"/>
    </source>
</evidence>
<evidence type="ECO:0000256" key="9">
    <source>
        <dbReference type="ARBA" id="ARBA00023157"/>
    </source>
</evidence>
<evidence type="ECO:0000256" key="13">
    <source>
        <dbReference type="ARBA" id="ARBA00045246"/>
    </source>
</evidence>
<dbReference type="Gene3D" id="3.40.30.10">
    <property type="entry name" value="Glutaredoxin"/>
    <property type="match status" value="2"/>
</dbReference>
<accession>A0AAY4AAS5</accession>
<keyword evidence="4" id="KW-0812">Transmembrane</keyword>